<dbReference type="EMBL" id="GL832960">
    <property type="protein sequence ID" value="EGD82235.1"/>
    <property type="molecule type" value="Genomic_DNA"/>
</dbReference>
<dbReference type="AlphaFoldDB" id="F2U3P1"/>
<dbReference type="Proteomes" id="UP000007799">
    <property type="component" value="Unassembled WGS sequence"/>
</dbReference>
<dbReference type="GO" id="GO:0004540">
    <property type="term" value="F:RNA nuclease activity"/>
    <property type="evidence" value="ECO:0007669"/>
    <property type="project" value="InterPro"/>
</dbReference>
<sequence>MEEPKGEKALLLVDGTCYFAPLERDRLSVRAAPKWLERLSEKIADRWSLSIARIHLFDAVMDSSLHDFPSHRKADKSRKSLLRNMQQAHIAVHFRYLKPFRTNCEDVNCRYKSAAIEVPVGAGVDVAITTFALADMPTDVKTVVLFVTDPDYAPLIRALKGKGTRVLVVTDSDAALDPALRDALDEHNPTPFKDCVSFLNVHKQRCFCWF</sequence>
<feature type="domain" description="NYN" evidence="1">
    <location>
        <begin position="120"/>
        <end position="186"/>
    </location>
</feature>
<dbReference type="InParanoid" id="F2U3P1"/>
<evidence type="ECO:0000313" key="3">
    <source>
        <dbReference type="Proteomes" id="UP000007799"/>
    </source>
</evidence>
<evidence type="ECO:0000313" key="2">
    <source>
        <dbReference type="EMBL" id="EGD82235.1"/>
    </source>
</evidence>
<dbReference type="RefSeq" id="XP_004996418.1">
    <property type="nucleotide sequence ID" value="XM_004996361.1"/>
</dbReference>
<dbReference type="GeneID" id="16077003"/>
<evidence type="ECO:0000259" key="1">
    <source>
        <dbReference type="Pfam" id="PF01936"/>
    </source>
</evidence>
<reference evidence="2" key="1">
    <citation type="submission" date="2009-08" db="EMBL/GenBank/DDBJ databases">
        <title>Annotation of Salpingoeca rosetta.</title>
        <authorList>
            <consortium name="The Broad Institute Genome Sequencing Platform"/>
            <person name="Russ C."/>
            <person name="Cuomo C."/>
            <person name="Burger G."/>
            <person name="Gray M.W."/>
            <person name="Holland P.W.H."/>
            <person name="King N."/>
            <person name="Lang F.B.F."/>
            <person name="Roger A.J."/>
            <person name="Ruiz-Trillo I."/>
            <person name="Young S.K."/>
            <person name="Zeng Q."/>
            <person name="Gargeya S."/>
            <person name="Alvarado L."/>
            <person name="Berlin A."/>
            <person name="Chapman S.B."/>
            <person name="Chen Z."/>
            <person name="Freedman E."/>
            <person name="Gellesch M."/>
            <person name="Goldberg J."/>
            <person name="Griggs A."/>
            <person name="Gujja S."/>
            <person name="Heilman E."/>
            <person name="Heiman D."/>
            <person name="Howarth C."/>
            <person name="Mehta T."/>
            <person name="Neiman D."/>
            <person name="Pearson M."/>
            <person name="Roberts A."/>
            <person name="Saif S."/>
            <person name="Shea T."/>
            <person name="Shenoy N."/>
            <person name="Sisk P."/>
            <person name="Stolte C."/>
            <person name="Sykes S."/>
            <person name="White J."/>
            <person name="Yandava C."/>
            <person name="Haas B."/>
            <person name="Nusbaum C."/>
            <person name="Birren B."/>
        </authorList>
    </citation>
    <scope>NUCLEOTIDE SEQUENCE [LARGE SCALE GENOMIC DNA]</scope>
    <source>
        <strain evidence="2">ATCC 50818</strain>
    </source>
</reference>
<organism evidence="3">
    <name type="scientific">Salpingoeca rosetta (strain ATCC 50818 / BSB-021)</name>
    <dbReference type="NCBI Taxonomy" id="946362"/>
    <lineage>
        <taxon>Eukaryota</taxon>
        <taxon>Choanoflagellata</taxon>
        <taxon>Craspedida</taxon>
        <taxon>Salpingoecidae</taxon>
        <taxon>Salpingoeca</taxon>
    </lineage>
</organism>
<keyword evidence="3" id="KW-1185">Reference proteome</keyword>
<dbReference type="KEGG" id="sre:PTSG_02906"/>
<dbReference type="InterPro" id="IPR021139">
    <property type="entry name" value="NYN"/>
</dbReference>
<dbReference type="Pfam" id="PF01936">
    <property type="entry name" value="NYN"/>
    <property type="match status" value="1"/>
</dbReference>
<gene>
    <name evidence="2" type="ORF">PTSG_02906</name>
</gene>
<dbReference type="Gene3D" id="3.40.50.1010">
    <property type="entry name" value="5'-nuclease"/>
    <property type="match status" value="1"/>
</dbReference>
<proteinExistence type="predicted"/>
<name>F2U3P1_SALR5</name>
<protein>
    <recommendedName>
        <fullName evidence="1">NYN domain-containing protein</fullName>
    </recommendedName>
</protein>
<accession>F2U3P1</accession>